<sequence>MPGLLPHPGGTATATPPPPPPLSHRSSCPRTRRLRIPRRSERSAASAVLGALSVVTLSTALAEPAWLRLHGGACPRASLGLTDALGHVDSALSACLSPQISLLLRVVAAFLLLGVACSLGAFLLDVLGSTQPALRLTRRYAFLHILTVLHCATAVGFSYWASELLFDLQLSHKLHHGSQVWVRFDISFYLLAGAGAASIVATAVNLLRSYPSPEEEQALQLLQHMEEAQPTDFVTGPAGDGVAGLTVTRPPPPAYSP</sequence>
<evidence type="ECO:0000256" key="2">
    <source>
        <dbReference type="SAM" id="Phobius"/>
    </source>
</evidence>
<feature type="region of interest" description="Disordered" evidence="1">
    <location>
        <begin position="1"/>
        <end position="29"/>
    </location>
</feature>
<organism evidence="4 5">
    <name type="scientific">Petromyzon marinus</name>
    <name type="common">Sea lamprey</name>
    <dbReference type="NCBI Taxonomy" id="7757"/>
    <lineage>
        <taxon>Eukaryota</taxon>
        <taxon>Metazoa</taxon>
        <taxon>Chordata</taxon>
        <taxon>Craniata</taxon>
        <taxon>Vertebrata</taxon>
        <taxon>Cyclostomata</taxon>
        <taxon>Hyperoartia</taxon>
        <taxon>Petromyzontiformes</taxon>
        <taxon>Petromyzontidae</taxon>
        <taxon>Petromyzon</taxon>
    </lineage>
</organism>
<dbReference type="InterPro" id="IPR033331">
    <property type="entry name" value="TMEM127"/>
</dbReference>
<keyword evidence="2" id="KW-0472">Membrane</keyword>
<dbReference type="KEGG" id="pmrn:116937841"/>
<evidence type="ECO:0000256" key="1">
    <source>
        <dbReference type="SAM" id="MobiDB-lite"/>
    </source>
</evidence>
<evidence type="ECO:0000313" key="5">
    <source>
        <dbReference type="RefSeq" id="XP_032800849.1"/>
    </source>
</evidence>
<reference evidence="5" key="1">
    <citation type="submission" date="2025-08" db="UniProtKB">
        <authorList>
            <consortium name="RefSeq"/>
        </authorList>
    </citation>
    <scope>IDENTIFICATION</scope>
    <source>
        <tissue evidence="5">Sperm</tissue>
    </source>
</reference>
<protein>
    <submittedName>
        <fullName evidence="5">Transmembrane protein 127</fullName>
    </submittedName>
</protein>
<evidence type="ECO:0000313" key="4">
    <source>
        <dbReference type="Proteomes" id="UP001318040"/>
    </source>
</evidence>
<dbReference type="Proteomes" id="UP001318040">
    <property type="component" value="Unplaced"/>
</dbReference>
<gene>
    <name evidence="5" type="primary">TMEM127</name>
</gene>
<dbReference type="InterPro" id="IPR046795">
    <property type="entry name" value="TMEM127_TM"/>
</dbReference>
<dbReference type="Pfam" id="PF20517">
    <property type="entry name" value="TMEM127"/>
    <property type="match status" value="1"/>
</dbReference>
<dbReference type="PANTHER" id="PTHR28358">
    <property type="entry name" value="TRANSMEMBRANE PROTEIN 127"/>
    <property type="match status" value="1"/>
</dbReference>
<feature type="transmembrane region" description="Helical" evidence="2">
    <location>
        <begin position="102"/>
        <end position="128"/>
    </location>
</feature>
<dbReference type="GO" id="GO:0016020">
    <property type="term" value="C:membrane"/>
    <property type="evidence" value="ECO:0007669"/>
    <property type="project" value="TreeGrafter"/>
</dbReference>
<feature type="transmembrane region" description="Helical" evidence="2">
    <location>
        <begin position="186"/>
        <end position="207"/>
    </location>
</feature>
<name>A0AAJ7SKM6_PETMA</name>
<feature type="domain" description="Transmembrane protein 127 transmembrane region" evidence="3">
    <location>
        <begin position="95"/>
        <end position="207"/>
    </location>
</feature>
<proteinExistence type="predicted"/>
<dbReference type="RefSeq" id="XP_032800849.1">
    <property type="nucleotide sequence ID" value="XM_032944958.1"/>
</dbReference>
<keyword evidence="2" id="KW-1133">Transmembrane helix</keyword>
<keyword evidence="2 5" id="KW-0812">Transmembrane</keyword>
<dbReference type="PANTHER" id="PTHR28358:SF1">
    <property type="entry name" value="TRANSMEMBRANE PROTEIN 127"/>
    <property type="match status" value="1"/>
</dbReference>
<feature type="region of interest" description="Disordered" evidence="1">
    <location>
        <begin position="236"/>
        <end position="257"/>
    </location>
</feature>
<dbReference type="GO" id="GO:0008285">
    <property type="term" value="P:negative regulation of cell population proliferation"/>
    <property type="evidence" value="ECO:0007669"/>
    <property type="project" value="InterPro"/>
</dbReference>
<feature type="transmembrane region" description="Helical" evidence="2">
    <location>
        <begin position="140"/>
        <end position="161"/>
    </location>
</feature>
<dbReference type="GO" id="GO:0032007">
    <property type="term" value="P:negative regulation of TOR signaling"/>
    <property type="evidence" value="ECO:0007669"/>
    <property type="project" value="InterPro"/>
</dbReference>
<accession>A0AAJ7SKM6</accession>
<dbReference type="AlphaFoldDB" id="A0AAJ7SKM6"/>
<evidence type="ECO:0000259" key="3">
    <source>
        <dbReference type="Pfam" id="PF20517"/>
    </source>
</evidence>
<keyword evidence="4" id="KW-1185">Reference proteome</keyword>
<dbReference type="CTD" id="55654"/>